<dbReference type="PROSITE" id="PS50943">
    <property type="entry name" value="HTH_CROC1"/>
    <property type="match status" value="1"/>
</dbReference>
<keyword evidence="1" id="KW-0805">Transcription regulation</keyword>
<protein>
    <submittedName>
        <fullName evidence="6">LacI family DNA-binding transcriptional regulator</fullName>
    </submittedName>
</protein>
<dbReference type="InterPro" id="IPR001387">
    <property type="entry name" value="Cro/C1-type_HTH"/>
</dbReference>
<sequence>MVTMQDVAERAGVAKSTVSRVLSGKVRISQRTRERVLAAVAELGFRPNGLAQALATQSANAVGLVVSNFEGPYFGRLLRTLAKTVEEAGKQLMVTDGHDDPQKEAAAVELLVDRRCDAIILYSRFMSEADLTALSARLPVPLVVMNRPLPDQPERCVVFQQARSTQAAMTHLIALGHRQIACISGPLHTLTARQRLAAYRAALTEAGLPVTETLEAEGNNLVDGGYRACRSLLSRGVRFTALFACNDDMAIGALRALQEAGLKVPEQVSLFGFDDAPAGAYLLPALSTVHLPIEQMAAAAVHQALALAAGQPVAPLAPFDGILRLRESVAPPCSR</sequence>
<reference evidence="7" key="1">
    <citation type="journal article" date="2019" name="Int. J. Syst. Evol. Microbiol.">
        <title>The Global Catalogue of Microorganisms (GCM) 10K type strain sequencing project: providing services to taxonomists for standard genome sequencing and annotation.</title>
        <authorList>
            <consortium name="The Broad Institute Genomics Platform"/>
            <consortium name="The Broad Institute Genome Sequencing Center for Infectious Disease"/>
            <person name="Wu L."/>
            <person name="Ma J."/>
        </authorList>
    </citation>
    <scope>NUCLEOTIDE SEQUENCE [LARGE SCALE GENOMIC DNA]</scope>
    <source>
        <strain evidence="7">JCM 32226</strain>
    </source>
</reference>
<name>A0ABP8QI53_9GAMM</name>
<dbReference type="PANTHER" id="PTHR30146:SF67">
    <property type="entry name" value="HTH-TYPE TRANSCRIPTIONAL REGULATOR ASCG"/>
    <property type="match status" value="1"/>
</dbReference>
<organism evidence="6 7">
    <name type="scientific">Pseudaeromonas paramecii</name>
    <dbReference type="NCBI Taxonomy" id="2138166"/>
    <lineage>
        <taxon>Bacteria</taxon>
        <taxon>Pseudomonadati</taxon>
        <taxon>Pseudomonadota</taxon>
        <taxon>Gammaproteobacteria</taxon>
        <taxon>Aeromonadales</taxon>
        <taxon>Aeromonadaceae</taxon>
        <taxon>Pseudaeromonas</taxon>
    </lineage>
</organism>
<evidence type="ECO:0000313" key="7">
    <source>
        <dbReference type="Proteomes" id="UP001501321"/>
    </source>
</evidence>
<evidence type="ECO:0000259" key="5">
    <source>
        <dbReference type="PROSITE" id="PS50943"/>
    </source>
</evidence>
<dbReference type="SUPFAM" id="SSF47413">
    <property type="entry name" value="lambda repressor-like DNA-binding domains"/>
    <property type="match status" value="1"/>
</dbReference>
<dbReference type="Proteomes" id="UP001501321">
    <property type="component" value="Unassembled WGS sequence"/>
</dbReference>
<keyword evidence="2 6" id="KW-0238">DNA-binding</keyword>
<evidence type="ECO:0000256" key="1">
    <source>
        <dbReference type="ARBA" id="ARBA00023015"/>
    </source>
</evidence>
<evidence type="ECO:0000259" key="4">
    <source>
        <dbReference type="PROSITE" id="PS50932"/>
    </source>
</evidence>
<evidence type="ECO:0000256" key="3">
    <source>
        <dbReference type="ARBA" id="ARBA00023163"/>
    </source>
</evidence>
<feature type="domain" description="HTH cro/C1-type" evidence="5">
    <location>
        <begin position="3"/>
        <end position="32"/>
    </location>
</feature>
<dbReference type="Pfam" id="PF13377">
    <property type="entry name" value="Peripla_BP_3"/>
    <property type="match status" value="1"/>
</dbReference>
<dbReference type="InterPro" id="IPR010982">
    <property type="entry name" value="Lambda_DNA-bd_dom_sf"/>
</dbReference>
<dbReference type="SUPFAM" id="SSF53822">
    <property type="entry name" value="Periplasmic binding protein-like I"/>
    <property type="match status" value="1"/>
</dbReference>
<dbReference type="PANTHER" id="PTHR30146">
    <property type="entry name" value="LACI-RELATED TRANSCRIPTIONAL REPRESSOR"/>
    <property type="match status" value="1"/>
</dbReference>
<dbReference type="Gene3D" id="3.40.50.2300">
    <property type="match status" value="2"/>
</dbReference>
<gene>
    <name evidence="6" type="ORF">GCM10023095_30780</name>
</gene>
<dbReference type="SMART" id="SM00354">
    <property type="entry name" value="HTH_LACI"/>
    <property type="match status" value="1"/>
</dbReference>
<keyword evidence="3" id="KW-0804">Transcription</keyword>
<dbReference type="Gene3D" id="1.10.260.40">
    <property type="entry name" value="lambda repressor-like DNA-binding domains"/>
    <property type="match status" value="1"/>
</dbReference>
<dbReference type="PROSITE" id="PS50932">
    <property type="entry name" value="HTH_LACI_2"/>
    <property type="match status" value="1"/>
</dbReference>
<dbReference type="InterPro" id="IPR028082">
    <property type="entry name" value="Peripla_BP_I"/>
</dbReference>
<dbReference type="Pfam" id="PF00356">
    <property type="entry name" value="LacI"/>
    <property type="match status" value="1"/>
</dbReference>
<dbReference type="InterPro" id="IPR000843">
    <property type="entry name" value="HTH_LacI"/>
</dbReference>
<dbReference type="GO" id="GO:0003677">
    <property type="term" value="F:DNA binding"/>
    <property type="evidence" value="ECO:0007669"/>
    <property type="project" value="UniProtKB-KW"/>
</dbReference>
<evidence type="ECO:0000256" key="2">
    <source>
        <dbReference type="ARBA" id="ARBA00023125"/>
    </source>
</evidence>
<dbReference type="CDD" id="cd06270">
    <property type="entry name" value="PBP1_GalS-like"/>
    <property type="match status" value="1"/>
</dbReference>
<keyword evidence="7" id="KW-1185">Reference proteome</keyword>
<proteinExistence type="predicted"/>
<dbReference type="InterPro" id="IPR046335">
    <property type="entry name" value="LacI/GalR-like_sensor"/>
</dbReference>
<dbReference type="CDD" id="cd01392">
    <property type="entry name" value="HTH_LacI"/>
    <property type="match status" value="1"/>
</dbReference>
<accession>A0ABP8QI53</accession>
<comment type="caution">
    <text evidence="6">The sequence shown here is derived from an EMBL/GenBank/DDBJ whole genome shotgun (WGS) entry which is preliminary data.</text>
</comment>
<dbReference type="EMBL" id="BAABFC010000028">
    <property type="protein sequence ID" value="GAA4503869.1"/>
    <property type="molecule type" value="Genomic_DNA"/>
</dbReference>
<feature type="domain" description="HTH lacI-type" evidence="4">
    <location>
        <begin position="2"/>
        <end position="56"/>
    </location>
</feature>
<evidence type="ECO:0000313" key="6">
    <source>
        <dbReference type="EMBL" id="GAA4503869.1"/>
    </source>
</evidence>